<dbReference type="EMBL" id="FRBX01000001">
    <property type="protein sequence ID" value="SHL55799.1"/>
    <property type="molecule type" value="Genomic_DNA"/>
</dbReference>
<organism evidence="4 7">
    <name type="scientific">Flavobacterium pectinovorum</name>
    <dbReference type="NCBI Taxonomy" id="29533"/>
    <lineage>
        <taxon>Bacteria</taxon>
        <taxon>Pseudomonadati</taxon>
        <taxon>Bacteroidota</taxon>
        <taxon>Flavobacteriia</taxon>
        <taxon>Flavobacteriales</taxon>
        <taxon>Flavobacteriaceae</taxon>
        <taxon>Flavobacterium</taxon>
    </lineage>
</organism>
<dbReference type="Pfam" id="PF01965">
    <property type="entry name" value="DJ-1_PfpI"/>
    <property type="match status" value="1"/>
</dbReference>
<dbReference type="GO" id="GO:0043565">
    <property type="term" value="F:sequence-specific DNA binding"/>
    <property type="evidence" value="ECO:0007669"/>
    <property type="project" value="InterPro"/>
</dbReference>
<dbReference type="Proteomes" id="UP000184216">
    <property type="component" value="Unassembled WGS sequence"/>
</dbReference>
<dbReference type="PROSITE" id="PS01124">
    <property type="entry name" value="HTH_ARAC_FAMILY_2"/>
    <property type="match status" value="1"/>
</dbReference>
<proteinExistence type="predicted"/>
<evidence type="ECO:0000313" key="4">
    <source>
        <dbReference type="EMBL" id="OXB04367.1"/>
    </source>
</evidence>
<gene>
    <name evidence="4" type="ORF">B0A72_12780</name>
    <name evidence="5" type="ORF">SAMN05444387_0904</name>
</gene>
<name>A0AB36NZN9_9FLAO</name>
<dbReference type="Pfam" id="PF12833">
    <property type="entry name" value="HTH_18"/>
    <property type="match status" value="1"/>
</dbReference>
<dbReference type="SUPFAM" id="SSF46689">
    <property type="entry name" value="Homeodomain-like"/>
    <property type="match status" value="2"/>
</dbReference>
<dbReference type="Proteomes" id="UP000198431">
    <property type="component" value="Unassembled WGS sequence"/>
</dbReference>
<reference evidence="4 7" key="1">
    <citation type="submission" date="2016-11" db="EMBL/GenBank/DDBJ databases">
        <title>Whole genomes of Flavobacteriaceae.</title>
        <authorList>
            <person name="Stine C."/>
            <person name="Li C."/>
            <person name="Tadesse D."/>
        </authorList>
    </citation>
    <scope>NUCLEOTIDE SEQUENCE [LARGE SCALE GENOMIC DNA]</scope>
    <source>
        <strain evidence="4 7">ATCC 19366</strain>
    </source>
</reference>
<dbReference type="GO" id="GO:0003700">
    <property type="term" value="F:DNA-binding transcription factor activity"/>
    <property type="evidence" value="ECO:0007669"/>
    <property type="project" value="InterPro"/>
</dbReference>
<dbReference type="RefSeq" id="WP_073393874.1">
    <property type="nucleotide sequence ID" value="NZ_FRBX01000001.1"/>
</dbReference>
<dbReference type="PANTHER" id="PTHR43130">
    <property type="entry name" value="ARAC-FAMILY TRANSCRIPTIONAL REGULATOR"/>
    <property type="match status" value="1"/>
</dbReference>
<dbReference type="Gene3D" id="3.40.50.880">
    <property type="match status" value="1"/>
</dbReference>
<dbReference type="SUPFAM" id="SSF52317">
    <property type="entry name" value="Class I glutamine amidotransferase-like"/>
    <property type="match status" value="1"/>
</dbReference>
<dbReference type="InterPro" id="IPR018060">
    <property type="entry name" value="HTH_AraC"/>
</dbReference>
<sequence length="320" mass="36386">MTKSKSTVCFYIPKDISLLDLSGVVEVFQEANNLGFDYELKFVSSETSIKSNSGLELSSLVHFSKTAPQKDDIVIISGFSTQQIDLLQEDHLFFSWLHKANANQTTICSVCTGAFLLAKSGLLDHKECTTHWKLLEKLKNDFPLLKPQKNTLFTKSDNIYTSAGIVTGIDLALFLIEERHGKDITNKIAKELVVYKRRNGTDEQESVYLQNRNHRDEKIHTIQDWIIYNLEKTSTIDSLADLVYVSPRNLTRIFKKETGITIAEYRTKLRIEKAKSLLANSDYKIEHIAHLCGYKTSKQLRAVLEEHLDALPTALKMILS</sequence>
<dbReference type="PANTHER" id="PTHR43130:SF3">
    <property type="entry name" value="HTH-TYPE TRANSCRIPTIONAL REGULATOR RV1931C"/>
    <property type="match status" value="1"/>
</dbReference>
<feature type="domain" description="HTH araC/xylS-type" evidence="3">
    <location>
        <begin position="220"/>
        <end position="318"/>
    </location>
</feature>
<reference evidence="5 6" key="2">
    <citation type="submission" date="2016-11" db="EMBL/GenBank/DDBJ databases">
        <authorList>
            <person name="Varghese N."/>
            <person name="Submissions S."/>
        </authorList>
    </citation>
    <scope>NUCLEOTIDE SEQUENCE [LARGE SCALE GENOMIC DNA]</scope>
    <source>
        <strain evidence="5 6">DSM 6368</strain>
    </source>
</reference>
<keyword evidence="6" id="KW-1185">Reference proteome</keyword>
<dbReference type="EMBL" id="MUHB01000010">
    <property type="protein sequence ID" value="OXB04367.1"/>
    <property type="molecule type" value="Genomic_DNA"/>
</dbReference>
<evidence type="ECO:0000313" key="6">
    <source>
        <dbReference type="Proteomes" id="UP000184216"/>
    </source>
</evidence>
<keyword evidence="2" id="KW-0804">Transcription</keyword>
<dbReference type="InterPro" id="IPR009057">
    <property type="entry name" value="Homeodomain-like_sf"/>
</dbReference>
<evidence type="ECO:0000313" key="5">
    <source>
        <dbReference type="EMBL" id="SHL55799.1"/>
    </source>
</evidence>
<dbReference type="CDD" id="cd03137">
    <property type="entry name" value="GATase1_AraC_1"/>
    <property type="match status" value="1"/>
</dbReference>
<dbReference type="InterPro" id="IPR052158">
    <property type="entry name" value="INH-QAR"/>
</dbReference>
<dbReference type="InterPro" id="IPR002818">
    <property type="entry name" value="DJ-1/PfpI"/>
</dbReference>
<dbReference type="Gene3D" id="1.10.10.60">
    <property type="entry name" value="Homeodomain-like"/>
    <property type="match status" value="2"/>
</dbReference>
<keyword evidence="1" id="KW-0805">Transcription regulation</keyword>
<comment type="caution">
    <text evidence="4">The sequence shown here is derived from an EMBL/GenBank/DDBJ whole genome shotgun (WGS) entry which is preliminary data.</text>
</comment>
<protein>
    <submittedName>
        <fullName evidence="5">Transcriptional regulator, AraC family with amidase-like domain</fullName>
    </submittedName>
</protein>
<dbReference type="AlphaFoldDB" id="A0AB36NZN9"/>
<evidence type="ECO:0000313" key="7">
    <source>
        <dbReference type="Proteomes" id="UP000198431"/>
    </source>
</evidence>
<accession>A0AB36NZN9</accession>
<dbReference type="InterPro" id="IPR029062">
    <property type="entry name" value="Class_I_gatase-like"/>
</dbReference>
<dbReference type="SMART" id="SM00342">
    <property type="entry name" value="HTH_ARAC"/>
    <property type="match status" value="1"/>
</dbReference>
<evidence type="ECO:0000256" key="1">
    <source>
        <dbReference type="ARBA" id="ARBA00023015"/>
    </source>
</evidence>
<evidence type="ECO:0000256" key="2">
    <source>
        <dbReference type="ARBA" id="ARBA00023163"/>
    </source>
</evidence>
<evidence type="ECO:0000259" key="3">
    <source>
        <dbReference type="PROSITE" id="PS01124"/>
    </source>
</evidence>